<dbReference type="Pfam" id="PF09755">
    <property type="entry name" value="DUF2046"/>
    <property type="match status" value="1"/>
</dbReference>
<feature type="compositionally biased region" description="Low complexity" evidence="2">
    <location>
        <begin position="227"/>
        <end position="239"/>
    </location>
</feature>
<comment type="caution">
    <text evidence="3">The sequence shown here is derived from an EMBL/GenBank/DDBJ whole genome shotgun (WGS) entry which is preliminary data.</text>
</comment>
<dbReference type="PANTHER" id="PTHR15276:SF0">
    <property type="entry name" value="COILED-COIL DOMAIN-CONTAINING PROTEIN 6"/>
    <property type="match status" value="1"/>
</dbReference>
<feature type="region of interest" description="Disordered" evidence="2">
    <location>
        <begin position="378"/>
        <end position="415"/>
    </location>
</feature>
<sequence>MSGPLGASARSSMSSPSLSSSLQNAQSSSMESLESSYSTTESATGDSEAPRTSYLLHENTSLKNEIEQLKSRVNSLSSENSSLKAASVSIQAMAEQEEEYISNKLLKKIQILKKEKEVLAMNYEQEEEYLTNELQRKLDKLRREKLQLEQALDHEVQENQVTNLMKKVNDLESVTNNKQKDLDRLKHEKVELENALEQEQEMLVNKLHKQMEKVEKEKRELEEKLGRVSSPSSSPGRGSHASEHKSSTGSNSGMDESTQLAVRCRSLETEVRHLKRLLMESETRQSTRLAHLEIEEKGLREQNMLLLKRLRREMERSEALCRTLSESESSLEMEEEKMFNENRARGCASPIPYSPSPTRRTMSPATYIHSSSLAPAFARTGSLGSSNPNSGNNSVRRTYSSDVPKPARGKKESLM</sequence>
<feature type="coiled-coil region" evidence="1">
    <location>
        <begin position="264"/>
        <end position="327"/>
    </location>
</feature>
<evidence type="ECO:0000313" key="4">
    <source>
        <dbReference type="Proteomes" id="UP001165289"/>
    </source>
</evidence>
<keyword evidence="4" id="KW-1185">Reference proteome</keyword>
<feature type="region of interest" description="Disordered" evidence="2">
    <location>
        <begin position="1"/>
        <end position="59"/>
    </location>
</feature>
<dbReference type="PANTHER" id="PTHR15276">
    <property type="entry name" value="H4 D10S170 PROTEIN-RELATED"/>
    <property type="match status" value="1"/>
</dbReference>
<protein>
    <submittedName>
        <fullName evidence="3">Coiled-coil domain-containing protein 6-like</fullName>
    </submittedName>
</protein>
<dbReference type="Proteomes" id="UP001165289">
    <property type="component" value="Unassembled WGS sequence"/>
</dbReference>
<keyword evidence="1" id="KW-0175">Coiled coil</keyword>
<feature type="region of interest" description="Disordered" evidence="2">
    <location>
        <begin position="211"/>
        <end position="259"/>
    </location>
</feature>
<dbReference type="InterPro" id="IPR019152">
    <property type="entry name" value="DUF2046"/>
</dbReference>
<evidence type="ECO:0000256" key="1">
    <source>
        <dbReference type="SAM" id="Coils"/>
    </source>
</evidence>
<dbReference type="AlphaFoldDB" id="A0AAV7JXJ7"/>
<feature type="compositionally biased region" description="Low complexity" evidence="2">
    <location>
        <begin position="8"/>
        <end position="44"/>
    </location>
</feature>
<name>A0AAV7JXJ7_9METZ</name>
<feature type="compositionally biased region" description="Polar residues" evidence="2">
    <location>
        <begin position="247"/>
        <end position="259"/>
    </location>
</feature>
<reference evidence="3 4" key="1">
    <citation type="journal article" date="2023" name="BMC Biol.">
        <title>The compact genome of the sponge Oopsacas minuta (Hexactinellida) is lacking key metazoan core genes.</title>
        <authorList>
            <person name="Santini S."/>
            <person name="Schenkelaars Q."/>
            <person name="Jourda C."/>
            <person name="Duchesne M."/>
            <person name="Belahbib H."/>
            <person name="Rocher C."/>
            <person name="Selva M."/>
            <person name="Riesgo A."/>
            <person name="Vervoort M."/>
            <person name="Leys S.P."/>
            <person name="Kodjabachian L."/>
            <person name="Le Bivic A."/>
            <person name="Borchiellini C."/>
            <person name="Claverie J.M."/>
            <person name="Renard E."/>
        </authorList>
    </citation>
    <scope>NUCLEOTIDE SEQUENCE [LARGE SCALE GENOMIC DNA]</scope>
    <source>
        <strain evidence="3">SPO-2</strain>
    </source>
</reference>
<feature type="compositionally biased region" description="Low complexity" evidence="2">
    <location>
        <begin position="381"/>
        <end position="394"/>
    </location>
</feature>
<dbReference type="Gene3D" id="1.20.5.170">
    <property type="match status" value="1"/>
</dbReference>
<evidence type="ECO:0000256" key="2">
    <source>
        <dbReference type="SAM" id="MobiDB-lite"/>
    </source>
</evidence>
<accession>A0AAV7JXJ7</accession>
<evidence type="ECO:0000313" key="3">
    <source>
        <dbReference type="EMBL" id="KAI6653763.1"/>
    </source>
</evidence>
<dbReference type="EMBL" id="JAKMXF010000255">
    <property type="protein sequence ID" value="KAI6653763.1"/>
    <property type="molecule type" value="Genomic_DNA"/>
</dbReference>
<proteinExistence type="predicted"/>
<organism evidence="3 4">
    <name type="scientific">Oopsacas minuta</name>
    <dbReference type="NCBI Taxonomy" id="111878"/>
    <lineage>
        <taxon>Eukaryota</taxon>
        <taxon>Metazoa</taxon>
        <taxon>Porifera</taxon>
        <taxon>Hexactinellida</taxon>
        <taxon>Hexasterophora</taxon>
        <taxon>Lyssacinosida</taxon>
        <taxon>Leucopsacidae</taxon>
        <taxon>Oopsacas</taxon>
    </lineage>
</organism>
<feature type="compositionally biased region" description="Basic and acidic residues" evidence="2">
    <location>
        <begin position="211"/>
        <end position="226"/>
    </location>
</feature>
<gene>
    <name evidence="3" type="ORF">LOD99_3267</name>
</gene>